<reference evidence="4 5" key="1">
    <citation type="submission" date="2020-08" db="EMBL/GenBank/DDBJ databases">
        <title>Aphidius gifuensis genome sequencing and assembly.</title>
        <authorList>
            <person name="Du Z."/>
        </authorList>
    </citation>
    <scope>NUCLEOTIDE SEQUENCE [LARGE SCALE GENOMIC DNA]</scope>
    <source>
        <strain evidence="4">YNYX2018</strain>
        <tissue evidence="4">Adults</tissue>
    </source>
</reference>
<comment type="caution">
    <text evidence="4">The sequence shown here is derived from an EMBL/GenBank/DDBJ whole genome shotgun (WGS) entry which is preliminary data.</text>
</comment>
<dbReference type="InterPro" id="IPR000210">
    <property type="entry name" value="BTB/POZ_dom"/>
</dbReference>
<dbReference type="PROSITE" id="PS50097">
    <property type="entry name" value="BTB"/>
    <property type="match status" value="1"/>
</dbReference>
<dbReference type="InterPro" id="IPR011333">
    <property type="entry name" value="SKP1/BTB/POZ_sf"/>
</dbReference>
<feature type="domain" description="MATH" evidence="3">
    <location>
        <begin position="240"/>
        <end position="374"/>
    </location>
</feature>
<dbReference type="OrthoDB" id="7554154at2759"/>
<dbReference type="Pfam" id="PF00651">
    <property type="entry name" value="BTB"/>
    <property type="match status" value="1"/>
</dbReference>
<keyword evidence="5" id="KW-1185">Reference proteome</keyword>
<feature type="region of interest" description="Disordered" evidence="1">
    <location>
        <begin position="63"/>
        <end position="149"/>
    </location>
</feature>
<dbReference type="Gene3D" id="1.25.40.420">
    <property type="match status" value="1"/>
</dbReference>
<dbReference type="SUPFAM" id="SSF49599">
    <property type="entry name" value="TRAF domain-like"/>
    <property type="match status" value="1"/>
</dbReference>
<dbReference type="CDD" id="cd00121">
    <property type="entry name" value="MATH"/>
    <property type="match status" value="1"/>
</dbReference>
<feature type="region of interest" description="Disordered" evidence="1">
    <location>
        <begin position="171"/>
        <end position="191"/>
    </location>
</feature>
<feature type="domain" description="BTB" evidence="2">
    <location>
        <begin position="411"/>
        <end position="470"/>
    </location>
</feature>
<evidence type="ECO:0000313" key="4">
    <source>
        <dbReference type="EMBL" id="KAF7988093.1"/>
    </source>
</evidence>
<evidence type="ECO:0000259" key="2">
    <source>
        <dbReference type="PROSITE" id="PS50097"/>
    </source>
</evidence>
<feature type="compositionally biased region" description="Polar residues" evidence="1">
    <location>
        <begin position="71"/>
        <end position="103"/>
    </location>
</feature>
<dbReference type="PROSITE" id="PS50144">
    <property type="entry name" value="MATH"/>
    <property type="match status" value="1"/>
</dbReference>
<name>A0A834XJ36_APHGI</name>
<dbReference type="SMART" id="SM00225">
    <property type="entry name" value="BTB"/>
    <property type="match status" value="1"/>
</dbReference>
<evidence type="ECO:0000256" key="1">
    <source>
        <dbReference type="SAM" id="MobiDB-lite"/>
    </source>
</evidence>
<dbReference type="Gene3D" id="3.30.710.10">
    <property type="entry name" value="Potassium Channel Kv1.1, Chain A"/>
    <property type="match status" value="1"/>
</dbReference>
<proteinExistence type="predicted"/>
<protein>
    <recommendedName>
        <fullName evidence="6">BTB domain-containing protein</fullName>
    </recommendedName>
</protein>
<dbReference type="Proteomes" id="UP000639338">
    <property type="component" value="Unassembled WGS sequence"/>
</dbReference>
<feature type="compositionally biased region" description="Polar residues" evidence="1">
    <location>
        <begin position="110"/>
        <end position="149"/>
    </location>
</feature>
<evidence type="ECO:0000259" key="3">
    <source>
        <dbReference type="PROSITE" id="PS50144"/>
    </source>
</evidence>
<dbReference type="AlphaFoldDB" id="A0A834XJ36"/>
<dbReference type="SUPFAM" id="SSF54695">
    <property type="entry name" value="POZ domain"/>
    <property type="match status" value="1"/>
</dbReference>
<accession>A0A834XJ36</accession>
<dbReference type="PANTHER" id="PTHR24413">
    <property type="entry name" value="SPECKLE-TYPE POZ PROTEIN"/>
    <property type="match status" value="1"/>
</dbReference>
<dbReference type="InterPro" id="IPR002083">
    <property type="entry name" value="MATH/TRAF_dom"/>
</dbReference>
<feature type="compositionally biased region" description="Low complexity" evidence="1">
    <location>
        <begin position="174"/>
        <end position="183"/>
    </location>
</feature>
<dbReference type="EMBL" id="JACMRX010000006">
    <property type="protein sequence ID" value="KAF7988093.1"/>
    <property type="molecule type" value="Genomic_DNA"/>
</dbReference>
<dbReference type="GO" id="GO:0030163">
    <property type="term" value="P:protein catabolic process"/>
    <property type="evidence" value="ECO:0007669"/>
    <property type="project" value="UniProtKB-ARBA"/>
</dbReference>
<gene>
    <name evidence="4" type="ORF">HCN44_007587</name>
</gene>
<dbReference type="InterPro" id="IPR008974">
    <property type="entry name" value="TRAF-like"/>
</dbReference>
<organism evidence="4 5">
    <name type="scientific">Aphidius gifuensis</name>
    <name type="common">Parasitoid wasp</name>
    <dbReference type="NCBI Taxonomy" id="684658"/>
    <lineage>
        <taxon>Eukaryota</taxon>
        <taxon>Metazoa</taxon>
        <taxon>Ecdysozoa</taxon>
        <taxon>Arthropoda</taxon>
        <taxon>Hexapoda</taxon>
        <taxon>Insecta</taxon>
        <taxon>Pterygota</taxon>
        <taxon>Neoptera</taxon>
        <taxon>Endopterygota</taxon>
        <taxon>Hymenoptera</taxon>
        <taxon>Apocrita</taxon>
        <taxon>Ichneumonoidea</taxon>
        <taxon>Braconidae</taxon>
        <taxon>Aphidiinae</taxon>
        <taxon>Aphidius</taxon>
    </lineage>
</organism>
<dbReference type="Gene3D" id="2.60.210.10">
    <property type="entry name" value="Apoptosis, Tumor Necrosis Factor Receptor Associated Protein 2, Chain A"/>
    <property type="match status" value="1"/>
</dbReference>
<evidence type="ECO:0000313" key="5">
    <source>
        <dbReference type="Proteomes" id="UP000639338"/>
    </source>
</evidence>
<sequence>MSTGKNNNSDEFDKTAQSLSATNGFKFTSGLFSGDSANEKSRSQCIPSTKEFNENLFNRSNESLGFIDPNKPTTSTLFSQPASSTSGENNKTSLGNPTPTPSITAGFGSGTAQSFSETATSQTSFGSNNLQPASTPSFGSEKNANGSVTPIMQPASFGCGVSFNSFNWKAPTEQHQQQQQPTQFGPRNNDNSISKFSYNPLSIPQTKAAFGITSFSDSKKTLNEKENLTSWCVTDTFVKKDSFKWTIKNFGYRTETHGESIKSSIFTSGQGSECEHKWRFDIYPNGYYDSSMDFVGLKINLLDDKHPDNIQVTIKISILNSFDYPVHTVGENSMTKTIPETGIIYCPNFLNKREITNNSSCLLSNDNLKILFEIGTMIGTSTKLKKIRQVYSPKDQLRDQIFEYFNSEKLSDVVIEVDGTEIKAHKLMLSTQSPIFAAMFDEEINNNRIKIDDMKLDGAKQLLEFIYTNKKPTRINEFTTELIIAAQKYQIAGLRIMCEEILFDSLSIDNAIKTLLLARKHDINGLKDFVIKFIQTNGSILRSNEFKDLEKERPALAIEVFRAIAMEKTDE</sequence>
<evidence type="ECO:0008006" key="6">
    <source>
        <dbReference type="Google" id="ProtNLM"/>
    </source>
</evidence>
<dbReference type="Pfam" id="PF22486">
    <property type="entry name" value="MATH_2"/>
    <property type="match status" value="1"/>
</dbReference>